<organism evidence="5 6">
    <name type="scientific">Pseudomonas putida</name>
    <name type="common">Arthrobacter siderocapsulatus</name>
    <dbReference type="NCBI Taxonomy" id="303"/>
    <lineage>
        <taxon>Bacteria</taxon>
        <taxon>Pseudomonadati</taxon>
        <taxon>Pseudomonadota</taxon>
        <taxon>Gammaproteobacteria</taxon>
        <taxon>Pseudomonadales</taxon>
        <taxon>Pseudomonadaceae</taxon>
        <taxon>Pseudomonas</taxon>
    </lineage>
</organism>
<dbReference type="PANTHER" id="PTHR10696:SF56">
    <property type="entry name" value="TAUD_TFDA-LIKE DOMAIN-CONTAINING PROTEIN"/>
    <property type="match status" value="1"/>
</dbReference>
<dbReference type="AlphaFoldDB" id="A0A2S3WBM7"/>
<gene>
    <name evidence="5" type="ORF">BGP80_10390</name>
</gene>
<keyword evidence="3" id="KW-0045">Antibiotic biosynthesis</keyword>
<name>A0A2S3WBM7_PSEPU</name>
<dbReference type="InterPro" id="IPR050411">
    <property type="entry name" value="AlphaKG_dependent_hydroxylases"/>
</dbReference>
<dbReference type="Proteomes" id="UP000237194">
    <property type="component" value="Unassembled WGS sequence"/>
</dbReference>
<dbReference type="RefSeq" id="WP_103436541.1">
    <property type="nucleotide sequence ID" value="NZ_MIND01000018.1"/>
</dbReference>
<dbReference type="InterPro" id="IPR042098">
    <property type="entry name" value="TauD-like_sf"/>
</dbReference>
<protein>
    <recommendedName>
        <fullName evidence="4">TauD/TfdA-like domain-containing protein</fullName>
    </recommendedName>
</protein>
<dbReference type="InterPro" id="IPR003819">
    <property type="entry name" value="TauD/TfdA-like"/>
</dbReference>
<comment type="caution">
    <text evidence="5">The sequence shown here is derived from an EMBL/GenBank/DDBJ whole genome shotgun (WGS) entry which is preliminary data.</text>
</comment>
<dbReference type="PANTHER" id="PTHR10696">
    <property type="entry name" value="GAMMA-BUTYROBETAINE HYDROXYLASE-RELATED"/>
    <property type="match status" value="1"/>
</dbReference>
<comment type="cofactor">
    <cofactor evidence="1">
        <name>Fe(2+)</name>
        <dbReference type="ChEBI" id="CHEBI:29033"/>
    </cofactor>
</comment>
<evidence type="ECO:0000256" key="3">
    <source>
        <dbReference type="ARBA" id="ARBA00023194"/>
    </source>
</evidence>
<dbReference type="Gene3D" id="3.60.130.10">
    <property type="entry name" value="Clavaminate synthase-like"/>
    <property type="match status" value="1"/>
</dbReference>
<evidence type="ECO:0000259" key="4">
    <source>
        <dbReference type="Pfam" id="PF02668"/>
    </source>
</evidence>
<accession>A0A2S3WBM7</accession>
<sequence>MLVLQEQPGEGTIAPALNSHGYLFLKNWQPEASTLELACSIGPIVDLEKIAAAYKLGSIQTLKPRESDESSPHSYSAVYGLNAFPLHTDYAHWGTPPRFLMLRCRLGDPSVTTYLLPWSCIAEQASHIINRAIVAPRRKHTAQAICPLAVRYRKAGQVGFRWDSLFLRPLNQAAEALADVVQARARIDRIAIALSDPGDTLIIDNWHMLHGRSEVPQQALDRHIERIYLSSLWELK</sequence>
<evidence type="ECO:0000256" key="1">
    <source>
        <dbReference type="ARBA" id="ARBA00001954"/>
    </source>
</evidence>
<keyword evidence="2" id="KW-0560">Oxidoreductase</keyword>
<reference evidence="5 6" key="1">
    <citation type="submission" date="2016-08" db="EMBL/GenBank/DDBJ databases">
        <authorList>
            <person name="Seilhamer J.J."/>
        </authorList>
    </citation>
    <scope>NUCLEOTIDE SEQUENCE [LARGE SCALE GENOMIC DNA]</scope>
    <source>
        <strain evidence="5 6">KT-27</strain>
    </source>
</reference>
<dbReference type="EMBL" id="MIND01000018">
    <property type="protein sequence ID" value="POF88349.1"/>
    <property type="molecule type" value="Genomic_DNA"/>
</dbReference>
<dbReference type="GO" id="GO:0016706">
    <property type="term" value="F:2-oxoglutarate-dependent dioxygenase activity"/>
    <property type="evidence" value="ECO:0007669"/>
    <property type="project" value="UniProtKB-ARBA"/>
</dbReference>
<evidence type="ECO:0000256" key="2">
    <source>
        <dbReference type="ARBA" id="ARBA00023002"/>
    </source>
</evidence>
<dbReference type="Pfam" id="PF02668">
    <property type="entry name" value="TauD"/>
    <property type="match status" value="1"/>
</dbReference>
<evidence type="ECO:0000313" key="6">
    <source>
        <dbReference type="Proteomes" id="UP000237194"/>
    </source>
</evidence>
<dbReference type="SUPFAM" id="SSF51197">
    <property type="entry name" value="Clavaminate synthase-like"/>
    <property type="match status" value="1"/>
</dbReference>
<proteinExistence type="predicted"/>
<dbReference type="GO" id="GO:0017000">
    <property type="term" value="P:antibiotic biosynthetic process"/>
    <property type="evidence" value="ECO:0007669"/>
    <property type="project" value="UniProtKB-KW"/>
</dbReference>
<evidence type="ECO:0000313" key="5">
    <source>
        <dbReference type="EMBL" id="POF88349.1"/>
    </source>
</evidence>
<feature type="domain" description="TauD/TfdA-like" evidence="4">
    <location>
        <begin position="12"/>
        <end position="105"/>
    </location>
</feature>
<reference evidence="5 6" key="2">
    <citation type="submission" date="2018-03" db="EMBL/GenBank/DDBJ databases">
        <title>Draft genome of Pseudomonas putida strain KT-27.</title>
        <authorList>
            <person name="Yoshizawa S."/>
            <person name="Khan N.H."/>
            <person name="Nishimura M."/>
            <person name="Chiura H.X."/>
            <person name="Ogura Y."/>
            <person name="Hayashi T."/>
            <person name="Kogure K."/>
        </authorList>
    </citation>
    <scope>NUCLEOTIDE SEQUENCE [LARGE SCALE GENOMIC DNA]</scope>
    <source>
        <strain evidence="5 6">KT-27</strain>
    </source>
</reference>